<evidence type="ECO:0000313" key="1">
    <source>
        <dbReference type="EMBL" id="QPB10530.1"/>
    </source>
</evidence>
<evidence type="ECO:0008006" key="3">
    <source>
        <dbReference type="Google" id="ProtNLM"/>
    </source>
</evidence>
<organism evidence="1 2">
    <name type="scientific">Pseudomonas phage PN09</name>
    <dbReference type="NCBI Taxonomy" id="2782564"/>
    <lineage>
        <taxon>Viruses</taxon>
        <taxon>Duplodnaviria</taxon>
        <taxon>Heunggongvirae</taxon>
        <taxon>Uroviricota</taxon>
        <taxon>Caudoviricetes</taxon>
        <taxon>Vandenendeviridae</taxon>
        <taxon>Gorskivirinae</taxon>
        <taxon>Otagovirus</taxon>
        <taxon>Otagovirus PN09</taxon>
    </lineage>
</organism>
<dbReference type="EMBL" id="MW175491">
    <property type="protein sequence ID" value="QPB10530.1"/>
    <property type="molecule type" value="Genomic_DNA"/>
</dbReference>
<protein>
    <recommendedName>
        <fullName evidence="3">Lipoprotein</fullName>
    </recommendedName>
</protein>
<name>A0A7S8BDN4_9CAUD</name>
<sequence>MKRLLLGTLILSCAALLSGCEKPVKQDERRITVEVTHVKLTSKSNSKVDLRDVKTGRGYFEQRLSCSRSKAANVEIGSKWDVTEVDYYLPESKRYYSELVDTKAICTLSN</sequence>
<gene>
    <name evidence="1" type="ORF">PN09_109</name>
</gene>
<evidence type="ECO:0000313" key="2">
    <source>
        <dbReference type="Proteomes" id="UP000605974"/>
    </source>
</evidence>
<dbReference type="Proteomes" id="UP000605974">
    <property type="component" value="Segment"/>
</dbReference>
<accession>A0A7S8BDN4</accession>
<proteinExistence type="predicted"/>
<reference evidence="1" key="1">
    <citation type="submission" date="2020-10" db="EMBL/GenBank/DDBJ databases">
        <authorList>
            <person name="Ni P."/>
        </authorList>
    </citation>
    <scope>NUCLEOTIDE SEQUENCE</scope>
</reference>
<dbReference type="PROSITE" id="PS51257">
    <property type="entry name" value="PROKAR_LIPOPROTEIN"/>
    <property type="match status" value="1"/>
</dbReference>
<keyword evidence="2" id="KW-1185">Reference proteome</keyword>